<dbReference type="Pfam" id="PF00072">
    <property type="entry name" value="Response_reg"/>
    <property type="match status" value="1"/>
</dbReference>
<dbReference type="Pfam" id="PF00989">
    <property type="entry name" value="PAS"/>
    <property type="match status" value="1"/>
</dbReference>
<organism evidence="4 5">
    <name type="scientific">Methanofollis fontis</name>
    <dbReference type="NCBI Taxonomy" id="2052832"/>
    <lineage>
        <taxon>Archaea</taxon>
        <taxon>Methanobacteriati</taxon>
        <taxon>Methanobacteriota</taxon>
        <taxon>Stenosarchaea group</taxon>
        <taxon>Methanomicrobia</taxon>
        <taxon>Methanomicrobiales</taxon>
        <taxon>Methanomicrobiaceae</taxon>
        <taxon>Methanofollis</taxon>
    </lineage>
</organism>
<dbReference type="InterPro" id="IPR011006">
    <property type="entry name" value="CheY-like_superfamily"/>
</dbReference>
<proteinExistence type="predicted"/>
<evidence type="ECO:0000256" key="1">
    <source>
        <dbReference type="ARBA" id="ARBA00022553"/>
    </source>
</evidence>
<dbReference type="CDD" id="cd00130">
    <property type="entry name" value="PAS"/>
    <property type="match status" value="1"/>
</dbReference>
<dbReference type="SUPFAM" id="SSF55785">
    <property type="entry name" value="PYP-like sensor domain (PAS domain)"/>
    <property type="match status" value="1"/>
</dbReference>
<reference evidence="4 5" key="1">
    <citation type="submission" date="2017-11" db="EMBL/GenBank/DDBJ databases">
        <title>Isolation and Characterization of Methanofollis Species from Methane Seep Offshore SW Taiwan.</title>
        <authorList>
            <person name="Teng N.-H."/>
            <person name="Lai M.-C."/>
            <person name="Chen S.-C."/>
        </authorList>
    </citation>
    <scope>NUCLEOTIDE SEQUENCE [LARGE SCALE GENOMIC DNA]</scope>
    <source>
        <strain evidence="4 5">FWC-SCC2</strain>
    </source>
</reference>
<dbReference type="InterPro" id="IPR013767">
    <property type="entry name" value="PAS_fold"/>
</dbReference>
<protein>
    <recommendedName>
        <fullName evidence="3">Response regulatory domain-containing protein</fullName>
    </recommendedName>
</protein>
<dbReference type="NCBIfam" id="TIGR00229">
    <property type="entry name" value="sensory_box"/>
    <property type="match status" value="1"/>
</dbReference>
<dbReference type="Gene3D" id="3.40.50.2300">
    <property type="match status" value="1"/>
</dbReference>
<dbReference type="PANTHER" id="PTHR44591">
    <property type="entry name" value="STRESS RESPONSE REGULATOR PROTEIN 1"/>
    <property type="match status" value="1"/>
</dbReference>
<evidence type="ECO:0000259" key="3">
    <source>
        <dbReference type="PROSITE" id="PS50110"/>
    </source>
</evidence>
<dbReference type="GO" id="GO:0000160">
    <property type="term" value="P:phosphorelay signal transduction system"/>
    <property type="evidence" value="ECO:0007669"/>
    <property type="project" value="InterPro"/>
</dbReference>
<keyword evidence="5" id="KW-1185">Reference proteome</keyword>
<keyword evidence="1 2" id="KW-0597">Phosphoprotein</keyword>
<gene>
    <name evidence="4" type="ORF">CUJ86_06535</name>
</gene>
<feature type="modified residue" description="4-aspartylphosphate" evidence="2">
    <location>
        <position position="58"/>
    </location>
</feature>
<dbReference type="CDD" id="cd17534">
    <property type="entry name" value="REC_DC-like"/>
    <property type="match status" value="1"/>
</dbReference>
<dbReference type="Proteomes" id="UP000292580">
    <property type="component" value="Unassembled WGS sequence"/>
</dbReference>
<dbReference type="GO" id="GO:0006355">
    <property type="term" value="P:regulation of DNA-templated transcription"/>
    <property type="evidence" value="ECO:0007669"/>
    <property type="project" value="InterPro"/>
</dbReference>
<sequence length="260" mass="29077">MNPQEKPVILIVEDDAILSTLTKTMLTRMGYEVSGCESNVQDAFKHVVQYAPDLVLMDINLGTKFDGIDGANYIYHSFNTPVVFLTGNIDMEVLERAKSAEPFGYVTKPFTKEGICATIEVAYNAFLMNNPEMSKNRRKVLDKMASDDAYILINETGTIIFMNPYAERITGASYAKAFLVNIVHVLTMKDRQSPVRFGKATLLQDLLTAAMLKQTYTVTVTSRSGKTKNARLTVSQIKDRQDRGIGYIVGLEEILGRMMM</sequence>
<dbReference type="InterPro" id="IPR035965">
    <property type="entry name" value="PAS-like_dom_sf"/>
</dbReference>
<dbReference type="OrthoDB" id="2830at2157"/>
<dbReference type="RefSeq" id="WP_130646744.1">
    <property type="nucleotide sequence ID" value="NZ_PGCL01000002.1"/>
</dbReference>
<comment type="caution">
    <text evidence="4">The sequence shown here is derived from an EMBL/GenBank/DDBJ whole genome shotgun (WGS) entry which is preliminary data.</text>
</comment>
<evidence type="ECO:0000256" key="2">
    <source>
        <dbReference type="PROSITE-ProRule" id="PRU00169"/>
    </source>
</evidence>
<dbReference type="AlphaFoldDB" id="A0A483CPG7"/>
<dbReference type="PANTHER" id="PTHR44591:SF3">
    <property type="entry name" value="RESPONSE REGULATORY DOMAIN-CONTAINING PROTEIN"/>
    <property type="match status" value="1"/>
</dbReference>
<evidence type="ECO:0000313" key="5">
    <source>
        <dbReference type="Proteomes" id="UP000292580"/>
    </source>
</evidence>
<dbReference type="InterPro" id="IPR050595">
    <property type="entry name" value="Bact_response_regulator"/>
</dbReference>
<dbReference type="SUPFAM" id="SSF52172">
    <property type="entry name" value="CheY-like"/>
    <property type="match status" value="1"/>
</dbReference>
<feature type="domain" description="Response regulatory" evidence="3">
    <location>
        <begin position="8"/>
        <end position="123"/>
    </location>
</feature>
<evidence type="ECO:0000313" key="4">
    <source>
        <dbReference type="EMBL" id="TAJ44932.1"/>
    </source>
</evidence>
<dbReference type="InterPro" id="IPR000014">
    <property type="entry name" value="PAS"/>
</dbReference>
<dbReference type="InterPro" id="IPR001789">
    <property type="entry name" value="Sig_transdc_resp-reg_receiver"/>
</dbReference>
<name>A0A483CPG7_9EURY</name>
<dbReference type="SMART" id="SM00448">
    <property type="entry name" value="REC"/>
    <property type="match status" value="1"/>
</dbReference>
<accession>A0A483CPG7</accession>
<dbReference type="Gene3D" id="3.30.450.20">
    <property type="entry name" value="PAS domain"/>
    <property type="match status" value="1"/>
</dbReference>
<dbReference type="PROSITE" id="PS50110">
    <property type="entry name" value="RESPONSE_REGULATORY"/>
    <property type="match status" value="1"/>
</dbReference>
<dbReference type="EMBL" id="PGCL01000002">
    <property type="protein sequence ID" value="TAJ44932.1"/>
    <property type="molecule type" value="Genomic_DNA"/>
</dbReference>